<accession>A0A1Y6BQR0</accession>
<feature type="modified residue" description="N6-(pyridoxal phosphate)lysine" evidence="4">
    <location>
        <position position="188"/>
    </location>
</feature>
<dbReference type="AlphaFoldDB" id="A0A1Y6BQR0"/>
<reference evidence="6 7" key="1">
    <citation type="submission" date="2017-04" db="EMBL/GenBank/DDBJ databases">
        <authorList>
            <person name="Afonso C.L."/>
            <person name="Miller P.J."/>
            <person name="Scott M.A."/>
            <person name="Spackman E."/>
            <person name="Goraichik I."/>
            <person name="Dimitrov K.M."/>
            <person name="Suarez D.L."/>
            <person name="Swayne D.E."/>
        </authorList>
    </citation>
    <scope>NUCLEOTIDE SEQUENCE [LARGE SCALE GENOMIC DNA]</scope>
    <source>
        <strain evidence="6 7">USBA 355</strain>
    </source>
</reference>
<feature type="active site" description="Proton acceptor" evidence="3">
    <location>
        <position position="188"/>
    </location>
</feature>
<keyword evidence="7" id="KW-1185">Reference proteome</keyword>
<gene>
    <name evidence="6" type="ORF">SAMN05428998_105163</name>
</gene>
<sequence length="369" mass="38919">MSDACIDLPVLRPRLPRAEALLPWLKRIDEAGWYTNAGPLHNKLRQRMAAHFGLEPDCVTLTANGTLGLTLALQAQRPPAGSYCLMPSWTFVATAHAVRQAGLKPFFVDVEPETWALSPTSALLQAAGAPGPVGAVAVVAPFGAPLDLGAWDRFQEASGLAVVVDAAAGFDSLKPGRVPAMVSLHATKALGIGEGGLIVTEDAALSAEIGARSRFGFRGERLATVDATNAKLSEYAAAVGLAALDAWPETREAWIALRRLYEKALGGLRGLQFAPGLSGVAASTMMVTGRGDAADMAEDLADQGIGSQFWWGSGCHRHPPFRDCPRAALPFTESLAERSLGLPFHLDMGEAEVERVAAALGRAQRRVAA</sequence>
<dbReference type="Pfam" id="PF01041">
    <property type="entry name" value="DegT_DnrJ_EryC1"/>
    <property type="match status" value="1"/>
</dbReference>
<evidence type="ECO:0000256" key="2">
    <source>
        <dbReference type="ARBA" id="ARBA00037999"/>
    </source>
</evidence>
<name>A0A1Y6BQR0_9PROT</name>
<evidence type="ECO:0000256" key="4">
    <source>
        <dbReference type="PIRSR" id="PIRSR000390-2"/>
    </source>
</evidence>
<dbReference type="GO" id="GO:0008483">
    <property type="term" value="F:transaminase activity"/>
    <property type="evidence" value="ECO:0007669"/>
    <property type="project" value="TreeGrafter"/>
</dbReference>
<protein>
    <submittedName>
        <fullName evidence="6">dTDP-4-amino-4,6-dideoxygalactose transaminase</fullName>
    </submittedName>
</protein>
<dbReference type="InterPro" id="IPR015421">
    <property type="entry name" value="PyrdxlP-dep_Trfase_major"/>
</dbReference>
<dbReference type="PANTHER" id="PTHR30244">
    <property type="entry name" value="TRANSAMINASE"/>
    <property type="match status" value="1"/>
</dbReference>
<evidence type="ECO:0000256" key="3">
    <source>
        <dbReference type="PIRSR" id="PIRSR000390-1"/>
    </source>
</evidence>
<dbReference type="GO" id="GO:0000271">
    <property type="term" value="P:polysaccharide biosynthetic process"/>
    <property type="evidence" value="ECO:0007669"/>
    <property type="project" value="TreeGrafter"/>
</dbReference>
<evidence type="ECO:0000313" key="7">
    <source>
        <dbReference type="Proteomes" id="UP000192917"/>
    </source>
</evidence>
<dbReference type="PANTHER" id="PTHR30244:SF9">
    <property type="entry name" value="PROTEIN RV3402C"/>
    <property type="match status" value="1"/>
</dbReference>
<dbReference type="Proteomes" id="UP000192917">
    <property type="component" value="Unassembled WGS sequence"/>
</dbReference>
<dbReference type="RefSeq" id="WP_085122173.1">
    <property type="nucleotide sequence ID" value="NZ_FWZX01000005.1"/>
</dbReference>
<dbReference type="STRING" id="560819.SAMN05428998_105163"/>
<proteinExistence type="inferred from homology"/>
<dbReference type="PIRSF" id="PIRSF000390">
    <property type="entry name" value="PLP_StrS"/>
    <property type="match status" value="1"/>
</dbReference>
<dbReference type="InterPro" id="IPR000653">
    <property type="entry name" value="DegT/StrS_aminotransferase"/>
</dbReference>
<dbReference type="EMBL" id="FWZX01000005">
    <property type="protein sequence ID" value="SMF13446.1"/>
    <property type="molecule type" value="Genomic_DNA"/>
</dbReference>
<evidence type="ECO:0000256" key="1">
    <source>
        <dbReference type="ARBA" id="ARBA00022898"/>
    </source>
</evidence>
<keyword evidence="1 4" id="KW-0663">Pyridoxal phosphate</keyword>
<dbReference type="SUPFAM" id="SSF53383">
    <property type="entry name" value="PLP-dependent transferases"/>
    <property type="match status" value="1"/>
</dbReference>
<dbReference type="Gene3D" id="3.40.640.10">
    <property type="entry name" value="Type I PLP-dependent aspartate aminotransferase-like (Major domain)"/>
    <property type="match status" value="1"/>
</dbReference>
<organism evidence="6 7">
    <name type="scientific">Tistlia consotensis USBA 355</name>
    <dbReference type="NCBI Taxonomy" id="560819"/>
    <lineage>
        <taxon>Bacteria</taxon>
        <taxon>Pseudomonadati</taxon>
        <taxon>Pseudomonadota</taxon>
        <taxon>Alphaproteobacteria</taxon>
        <taxon>Rhodospirillales</taxon>
        <taxon>Rhodovibrionaceae</taxon>
        <taxon>Tistlia</taxon>
    </lineage>
</organism>
<dbReference type="InterPro" id="IPR015424">
    <property type="entry name" value="PyrdxlP-dep_Trfase"/>
</dbReference>
<evidence type="ECO:0000256" key="5">
    <source>
        <dbReference type="RuleBase" id="RU004508"/>
    </source>
</evidence>
<dbReference type="GO" id="GO:0030170">
    <property type="term" value="F:pyridoxal phosphate binding"/>
    <property type="evidence" value="ECO:0007669"/>
    <property type="project" value="TreeGrafter"/>
</dbReference>
<evidence type="ECO:0000313" key="6">
    <source>
        <dbReference type="EMBL" id="SMF13446.1"/>
    </source>
</evidence>
<comment type="similarity">
    <text evidence="2 5">Belongs to the DegT/DnrJ/EryC1 family.</text>
</comment>